<dbReference type="InterPro" id="IPR013726">
    <property type="entry name" value="Mitofissin"/>
</dbReference>
<dbReference type="PANTHER" id="PTHR28075">
    <property type="entry name" value="CHROMOSOME 16, WHOLE GENOME SHOTGUN SEQUENCE"/>
    <property type="match status" value="1"/>
</dbReference>
<dbReference type="eggNOG" id="ENOG502SA6M">
    <property type="taxonomic scope" value="Eukaryota"/>
</dbReference>
<dbReference type="GeneID" id="13885296"/>
<dbReference type="GO" id="GO:0005737">
    <property type="term" value="C:cytoplasm"/>
    <property type="evidence" value="ECO:0007669"/>
    <property type="project" value="TreeGrafter"/>
</dbReference>
<sequence>MSLKSIIHYGVDLSLIAMLLAGIRHQTGYVFAYERYDFARLIYGYLQWGETCYDKLVKYVKGSPRFRKQLKNVDDFSSELEEDINDYKKRKTDRFLPRR</sequence>
<dbReference type="PANTHER" id="PTHR28075:SF1">
    <property type="entry name" value="DUF1748-DOMAIN-CONTAINING PROTEIN"/>
    <property type="match status" value="1"/>
</dbReference>
<proteinExistence type="predicted"/>
<dbReference type="KEGG" id="kaf:KAFR_0C03860"/>
<dbReference type="OrthoDB" id="16824at2759"/>
<dbReference type="Proteomes" id="UP000005220">
    <property type="component" value="Chromosome 3"/>
</dbReference>
<dbReference type="EMBL" id="HE650823">
    <property type="protein sequence ID" value="CCF57377.1"/>
    <property type="molecule type" value="Genomic_DNA"/>
</dbReference>
<evidence type="ECO:0008006" key="3">
    <source>
        <dbReference type="Google" id="ProtNLM"/>
    </source>
</evidence>
<dbReference type="FunCoup" id="H2ASM7">
    <property type="interactions" value="2"/>
</dbReference>
<organism evidence="1 2">
    <name type="scientific">Kazachstania africana (strain ATCC 22294 / BCRC 22015 / CBS 2517 / CECT 1963 / NBRC 1671 / NRRL Y-8276)</name>
    <name type="common">Yeast</name>
    <name type="synonym">Kluyveromyces africanus</name>
    <dbReference type="NCBI Taxonomy" id="1071382"/>
    <lineage>
        <taxon>Eukaryota</taxon>
        <taxon>Fungi</taxon>
        <taxon>Dikarya</taxon>
        <taxon>Ascomycota</taxon>
        <taxon>Saccharomycotina</taxon>
        <taxon>Saccharomycetes</taxon>
        <taxon>Saccharomycetales</taxon>
        <taxon>Saccharomycetaceae</taxon>
        <taxon>Kazachstania</taxon>
    </lineage>
</organism>
<protein>
    <recommendedName>
        <fullName evidence="3">DUF1748-domain-containing protein</fullName>
    </recommendedName>
</protein>
<reference evidence="1 2" key="1">
    <citation type="journal article" date="2011" name="Proc. Natl. Acad. Sci. U.S.A.">
        <title>Evolutionary erosion of yeast sex chromosomes by mating-type switching accidents.</title>
        <authorList>
            <person name="Gordon J.L."/>
            <person name="Armisen D."/>
            <person name="Proux-Wera E."/>
            <person name="Oheigeartaigh S.S."/>
            <person name="Byrne K.P."/>
            <person name="Wolfe K.H."/>
        </authorList>
    </citation>
    <scope>NUCLEOTIDE SEQUENCE [LARGE SCALE GENOMIC DNA]</scope>
    <source>
        <strain evidence="2">ATCC 22294 / BCRC 22015 / CBS 2517 / CECT 1963 / NBRC 1671 / NRRL Y-8276</strain>
    </source>
</reference>
<dbReference type="HOGENOM" id="CLU_151392_0_1_1"/>
<name>H2ASM7_KAZAF</name>
<accession>H2ASM7</accession>
<evidence type="ECO:0000313" key="2">
    <source>
        <dbReference type="Proteomes" id="UP000005220"/>
    </source>
</evidence>
<dbReference type="InParanoid" id="H2ASM7"/>
<dbReference type="Pfam" id="PF08520">
    <property type="entry name" value="Mitofissin"/>
    <property type="match status" value="1"/>
</dbReference>
<gene>
    <name evidence="1" type="primary">KAFR0C03860</name>
    <name evidence="1" type="ORF">KAFR_0C03860</name>
</gene>
<dbReference type="RefSeq" id="XP_003956512.1">
    <property type="nucleotide sequence ID" value="XM_003956463.1"/>
</dbReference>
<keyword evidence="2" id="KW-1185">Reference proteome</keyword>
<evidence type="ECO:0000313" key="1">
    <source>
        <dbReference type="EMBL" id="CCF57377.1"/>
    </source>
</evidence>
<dbReference type="AlphaFoldDB" id="H2ASM7"/>